<name>A0A5F7ZFH6_MACMU</name>
<dbReference type="VEuPathDB" id="HostDB:ENSMMUG00000058173"/>
<reference evidence="2" key="2">
    <citation type="submission" date="2019-01" db="EMBL/GenBank/DDBJ databases">
        <authorList>
            <person name="Graves T."/>
            <person name="Eichler E.E."/>
            <person name="Wilson R.K."/>
        </authorList>
    </citation>
    <scope>NUCLEOTIDE SEQUENCE [LARGE SCALE GENOMIC DNA]</scope>
    <source>
        <strain evidence="2">17573</strain>
    </source>
</reference>
<dbReference type="Proteomes" id="UP000006718">
    <property type="component" value="Chromosome 2"/>
</dbReference>
<accession>A0A5F7ZFH6</accession>
<evidence type="ECO:0000313" key="3">
    <source>
        <dbReference type="Proteomes" id="UP000006718"/>
    </source>
</evidence>
<feature type="signal peptide" evidence="1">
    <location>
        <begin position="1"/>
        <end position="15"/>
    </location>
</feature>
<proteinExistence type="predicted"/>
<organism evidence="2 3">
    <name type="scientific">Macaca mulatta</name>
    <name type="common">Rhesus macaque</name>
    <dbReference type="NCBI Taxonomy" id="9544"/>
    <lineage>
        <taxon>Eukaryota</taxon>
        <taxon>Metazoa</taxon>
        <taxon>Chordata</taxon>
        <taxon>Craniata</taxon>
        <taxon>Vertebrata</taxon>
        <taxon>Euteleostomi</taxon>
        <taxon>Mammalia</taxon>
        <taxon>Eutheria</taxon>
        <taxon>Euarchontoglires</taxon>
        <taxon>Primates</taxon>
        <taxon>Haplorrhini</taxon>
        <taxon>Catarrhini</taxon>
        <taxon>Cercopithecidae</taxon>
        <taxon>Cercopithecinae</taxon>
        <taxon>Macaca</taxon>
    </lineage>
</organism>
<dbReference type="AlphaFoldDB" id="A0A5F7ZFH6"/>
<dbReference type="PANTHER" id="PTHR12138">
    <property type="entry name" value="PRIMATE-EXPANDED PROTEIN FAMILY"/>
    <property type="match status" value="1"/>
</dbReference>
<sequence>FFFFFFFFFFWGLESCSITQAPRLECSDSVSAHCNLCLLGSSNSHASASQVGETTGVCQHAWLIFVFLVEIGFRHVCLAGLKLLTSGDPPALAYQSAVITGVSPCARLRLEVFGRVRGNVLQAAEVKTKVKLGRLELTQVLLLSKPRTLVQGCVCPEEGMSKLQDE</sequence>
<keyword evidence="1" id="KW-0732">Signal</keyword>
<dbReference type="InParanoid" id="A0A5F7ZFH6"/>
<protein>
    <recommendedName>
        <fullName evidence="4">Secreted protein</fullName>
    </recommendedName>
</protein>
<dbReference type="PRINTS" id="PR02045">
    <property type="entry name" value="F138DOMAIN"/>
</dbReference>
<evidence type="ECO:0000313" key="2">
    <source>
        <dbReference type="Ensembl" id="ENSMMUP00000064372.1"/>
    </source>
</evidence>
<evidence type="ECO:0000256" key="1">
    <source>
        <dbReference type="SAM" id="SignalP"/>
    </source>
</evidence>
<dbReference type="PANTHER" id="PTHR12138:SF133">
    <property type="entry name" value="SECRETED PROTEIN"/>
    <property type="match status" value="1"/>
</dbReference>
<dbReference type="Ensembl" id="ENSMMUT00000088814.1">
    <property type="protein sequence ID" value="ENSMMUP00000064372.1"/>
    <property type="gene ID" value="ENSMMUG00000058173.1"/>
</dbReference>
<reference evidence="3" key="1">
    <citation type="journal article" date="2007" name="Science">
        <title>Evolutionary and biomedical insights from the rhesus macaque genome.</title>
        <authorList>
            <person name="Gibbs R.A."/>
            <person name="Rogers J."/>
            <person name="Katze M.G."/>
            <person name="Bumgarner R."/>
            <person name="Weinstock G.M."/>
            <person name="Mardis E.R."/>
            <person name="Remington K.A."/>
            <person name="Strausberg R.L."/>
            <person name="Venter J.C."/>
            <person name="Wilson R.K."/>
            <person name="Batzer M.A."/>
            <person name="Bustamante C.D."/>
            <person name="Eichler E.E."/>
            <person name="Hahn M.W."/>
            <person name="Hardison R.C."/>
            <person name="Makova K.D."/>
            <person name="Miller W."/>
            <person name="Milosavljevic A."/>
            <person name="Palermo R.E."/>
            <person name="Siepel A."/>
            <person name="Sikela J.M."/>
            <person name="Attaway T."/>
            <person name="Bell S."/>
            <person name="Bernard K.E."/>
            <person name="Buhay C.J."/>
            <person name="Chandrabose M.N."/>
            <person name="Dao M."/>
            <person name="Davis C."/>
            <person name="Delehaunty K.D."/>
            <person name="Ding Y."/>
            <person name="Dinh H.H."/>
            <person name="Dugan-Rocha S."/>
            <person name="Fulton L.A."/>
            <person name="Gabisi R.A."/>
            <person name="Garner T.T."/>
            <person name="Godfrey J."/>
            <person name="Hawes A.C."/>
            <person name="Hernandez J."/>
            <person name="Hines S."/>
            <person name="Holder M."/>
            <person name="Hume J."/>
            <person name="Jhangiani S.N."/>
            <person name="Joshi V."/>
            <person name="Khan Z.M."/>
            <person name="Kirkness E.F."/>
            <person name="Cree A."/>
            <person name="Fowler R.G."/>
            <person name="Lee S."/>
            <person name="Lewis L.R."/>
            <person name="Li Z."/>
            <person name="Liu Y.-S."/>
            <person name="Moore S.M."/>
            <person name="Muzny D."/>
            <person name="Nazareth L.V."/>
            <person name="Ngo D.N."/>
            <person name="Okwuonu G.O."/>
            <person name="Pai G."/>
            <person name="Parker D."/>
            <person name="Paul H.A."/>
            <person name="Pfannkoch C."/>
            <person name="Pohl C.S."/>
            <person name="Rogers Y.-H.C."/>
            <person name="Ruiz S.J."/>
            <person name="Sabo A."/>
            <person name="Santibanez J."/>
            <person name="Schneider B.W."/>
            <person name="Smith S.M."/>
            <person name="Sodergren E."/>
            <person name="Svatek A.F."/>
            <person name="Utterback T.R."/>
            <person name="Vattathil S."/>
            <person name="Warren W."/>
            <person name="White C.S."/>
            <person name="Chinwalla A.T."/>
            <person name="Feng Y."/>
            <person name="Halpern A.L."/>
            <person name="Hillier L.W."/>
            <person name="Huang X."/>
            <person name="Minx P."/>
            <person name="Nelson J.O."/>
            <person name="Pepin K.H."/>
            <person name="Qin X."/>
            <person name="Sutton G.G."/>
            <person name="Venter E."/>
            <person name="Walenz B.P."/>
            <person name="Wallis J.W."/>
            <person name="Worley K.C."/>
            <person name="Yang S.-P."/>
            <person name="Jones S.M."/>
            <person name="Marra M.A."/>
            <person name="Rocchi M."/>
            <person name="Schein J.E."/>
            <person name="Baertsch R."/>
            <person name="Clarke L."/>
            <person name="Csuros M."/>
            <person name="Glasscock J."/>
            <person name="Harris R.A."/>
            <person name="Havlak P."/>
            <person name="Jackson A.R."/>
            <person name="Jiang H."/>
            <person name="Liu Y."/>
            <person name="Messina D.N."/>
            <person name="Shen Y."/>
            <person name="Song H.X.-Z."/>
            <person name="Wylie T."/>
            <person name="Zhang L."/>
            <person name="Birney E."/>
            <person name="Han K."/>
            <person name="Konkel M.K."/>
            <person name="Lee J."/>
            <person name="Smit A.F.A."/>
            <person name="Ullmer B."/>
            <person name="Wang H."/>
            <person name="Xing J."/>
            <person name="Burhans R."/>
            <person name="Cheng Z."/>
            <person name="Karro J.E."/>
            <person name="Ma J."/>
            <person name="Raney B."/>
            <person name="She X."/>
            <person name="Cox M.J."/>
            <person name="Demuth J.P."/>
            <person name="Dumas L.J."/>
            <person name="Han S.-G."/>
            <person name="Hopkins J."/>
            <person name="Karimpour-Fard A."/>
            <person name="Kim Y.H."/>
            <person name="Pollack J.R."/>
            <person name="Vinar T."/>
            <person name="Addo-Quaye C."/>
            <person name="Degenhardt J."/>
            <person name="Denby A."/>
            <person name="Hubisz M.J."/>
            <person name="Indap A."/>
            <person name="Kosiol C."/>
            <person name="Lahn B.T."/>
            <person name="Lawson H.A."/>
            <person name="Marklein A."/>
            <person name="Nielsen R."/>
            <person name="Vallender E.J."/>
            <person name="Clark A.G."/>
            <person name="Ferguson B."/>
            <person name="Hernandez R.D."/>
            <person name="Hirani K."/>
            <person name="Kehrer-Sawatzki H."/>
            <person name="Kolb J."/>
            <person name="Patil S."/>
            <person name="Pu L.-L."/>
            <person name="Ren Y."/>
            <person name="Smith D.G."/>
            <person name="Wheeler D.A."/>
            <person name="Schenck I."/>
            <person name="Ball E.V."/>
            <person name="Chen R."/>
            <person name="Cooper D.N."/>
            <person name="Giardine B."/>
            <person name="Hsu F."/>
            <person name="Kent W.J."/>
            <person name="Lesk A."/>
            <person name="Nelson D.L."/>
            <person name="O'brien W.E."/>
            <person name="Pruefer K."/>
            <person name="Stenson P.D."/>
            <person name="Wallace J.C."/>
            <person name="Ke H."/>
            <person name="Liu X.-M."/>
            <person name="Wang P."/>
            <person name="Xiang A.P."/>
            <person name="Yang F."/>
            <person name="Barber G.P."/>
            <person name="Haussler D."/>
            <person name="Karolchik D."/>
            <person name="Kern A.D."/>
            <person name="Kuhn R.M."/>
            <person name="Smith K.E."/>
            <person name="Zwieg A.S."/>
        </authorList>
    </citation>
    <scope>NUCLEOTIDE SEQUENCE [LARGE SCALE GENOMIC DNA]</scope>
    <source>
        <strain evidence="3">17573</strain>
    </source>
</reference>
<keyword evidence="3" id="KW-1185">Reference proteome</keyword>
<feature type="chain" id="PRO_5023814397" description="Secreted protein" evidence="1">
    <location>
        <begin position="16"/>
        <end position="166"/>
    </location>
</feature>
<reference evidence="2" key="4">
    <citation type="submission" date="2025-09" db="UniProtKB">
        <authorList>
            <consortium name="Ensembl"/>
        </authorList>
    </citation>
    <scope>IDENTIFICATION</scope>
    <source>
        <strain evidence="2">17573</strain>
    </source>
</reference>
<evidence type="ECO:0008006" key="4">
    <source>
        <dbReference type="Google" id="ProtNLM"/>
    </source>
</evidence>
<reference evidence="2" key="3">
    <citation type="submission" date="2025-08" db="UniProtKB">
        <authorList>
            <consortium name="Ensembl"/>
        </authorList>
    </citation>
    <scope>IDENTIFICATION</scope>
    <source>
        <strain evidence="2">17573</strain>
    </source>
</reference>
<dbReference type="GeneTree" id="ENSGT01120000271815"/>